<dbReference type="GO" id="GO:0007234">
    <property type="term" value="P:osmosensory signaling via phosphorelay pathway"/>
    <property type="evidence" value="ECO:0007669"/>
    <property type="project" value="TreeGrafter"/>
</dbReference>
<dbReference type="PROSITE" id="PS50113">
    <property type="entry name" value="PAC"/>
    <property type="match status" value="1"/>
</dbReference>
<evidence type="ECO:0000256" key="11">
    <source>
        <dbReference type="ARBA" id="ARBA00023012"/>
    </source>
</evidence>
<keyword evidence="5" id="KW-0808">Transferase</keyword>
<sequence>MSEETLIQSEQLFRSLIEHSTDSLLLLTTDGTITYASPATADLAGYTPKELVGLNSTTLLHPDDQQKLREQLTYAARRVEKPFVLEYRLQRKDGRWRWIEGTITNLLHQPQVRAIVCKQHDISKYKQSLACEQAAREAAQTQAEQFAAIFEAMTDGVAVCDDQGCIIHTNAAFRTLFSLDKDASPVLLFPDERAKWAIPRDLDGVLLPQDQWPLFRVLHGEHLSGQETISLICRSRSGQDLFLDVRGTPLCDTAGQIIGGVAVYRDVTERHLLEQQLQDSERKFRSIIDSNIVGVMVTDQDGHMYEVNGRLTRLLGYSREELVGGTLRVKDVLAPQYHSVRTRSWKTLITHGSSLPEEKVYVNKNGTQIPALVVATAINQMRDRALVMILDIADRKEAERRKDEFLSMVSHELRTPLTGIQGFLELAQLYVERLAKTSAEMGRLSGKLNTMLQQAQRQTEIEIRLVAELLDVSRIEMQKFEVHLRPCNLSAIVQQVVANQQVASARTITLTLPLQPTVPVTADADRIEQALTNYLTNAFKYTPSHQTIQVKLTVAGNMARVSVCDQGPGLTVEQQEHIWDRFYQTHHSSYHNLGGGLGLGLYIVRTIIAQHQGQVGVESSPGQGATFWFMLPLADEPAAMSPA</sequence>
<evidence type="ECO:0000256" key="12">
    <source>
        <dbReference type="ARBA" id="ARBA00023136"/>
    </source>
</evidence>
<dbReference type="Pfam" id="PF08448">
    <property type="entry name" value="PAS_4"/>
    <property type="match status" value="1"/>
</dbReference>
<name>A0A8J3N4C9_9CHLR</name>
<dbReference type="PROSITE" id="PS50112">
    <property type="entry name" value="PAS"/>
    <property type="match status" value="2"/>
</dbReference>
<dbReference type="NCBIfam" id="TIGR00229">
    <property type="entry name" value="sensory_box"/>
    <property type="match status" value="2"/>
</dbReference>
<feature type="domain" description="PAS" evidence="14">
    <location>
        <begin position="280"/>
        <end position="352"/>
    </location>
</feature>
<dbReference type="InterPro" id="IPR003661">
    <property type="entry name" value="HisK_dim/P_dom"/>
</dbReference>
<evidence type="ECO:0000256" key="9">
    <source>
        <dbReference type="ARBA" id="ARBA00022840"/>
    </source>
</evidence>
<dbReference type="GO" id="GO:0005524">
    <property type="term" value="F:ATP binding"/>
    <property type="evidence" value="ECO:0007669"/>
    <property type="project" value="UniProtKB-KW"/>
</dbReference>
<dbReference type="Proteomes" id="UP000597444">
    <property type="component" value="Unassembled WGS sequence"/>
</dbReference>
<dbReference type="GO" id="GO:0016020">
    <property type="term" value="C:membrane"/>
    <property type="evidence" value="ECO:0007669"/>
    <property type="project" value="UniProtKB-SubCell"/>
</dbReference>
<dbReference type="GO" id="GO:0000156">
    <property type="term" value="F:phosphorelay response regulator activity"/>
    <property type="evidence" value="ECO:0007669"/>
    <property type="project" value="TreeGrafter"/>
</dbReference>
<keyword evidence="9" id="KW-0067">ATP-binding</keyword>
<keyword evidence="17" id="KW-1185">Reference proteome</keyword>
<dbReference type="InterPro" id="IPR036097">
    <property type="entry name" value="HisK_dim/P_sf"/>
</dbReference>
<dbReference type="CDD" id="cd00130">
    <property type="entry name" value="PAS"/>
    <property type="match status" value="3"/>
</dbReference>
<dbReference type="SMART" id="SM00086">
    <property type="entry name" value="PAC"/>
    <property type="match status" value="3"/>
</dbReference>
<feature type="domain" description="Histidine kinase" evidence="13">
    <location>
        <begin position="408"/>
        <end position="635"/>
    </location>
</feature>
<comment type="subcellular location">
    <subcellularLocation>
        <location evidence="2">Membrane</location>
        <topology evidence="2">Multi-pass membrane protein</topology>
    </subcellularLocation>
</comment>
<dbReference type="CDD" id="cd00075">
    <property type="entry name" value="HATPase"/>
    <property type="match status" value="1"/>
</dbReference>
<dbReference type="SMART" id="SM00387">
    <property type="entry name" value="HATPase_c"/>
    <property type="match status" value="1"/>
</dbReference>
<keyword evidence="10" id="KW-1133">Transmembrane helix</keyword>
<dbReference type="InterPro" id="IPR013656">
    <property type="entry name" value="PAS_4"/>
</dbReference>
<proteinExistence type="predicted"/>
<evidence type="ECO:0000256" key="6">
    <source>
        <dbReference type="ARBA" id="ARBA00022692"/>
    </source>
</evidence>
<dbReference type="InterPro" id="IPR001610">
    <property type="entry name" value="PAC"/>
</dbReference>
<dbReference type="InterPro" id="IPR050351">
    <property type="entry name" value="BphY/WalK/GraS-like"/>
</dbReference>
<dbReference type="FunFam" id="3.30.565.10:FF:000006">
    <property type="entry name" value="Sensor histidine kinase WalK"/>
    <property type="match status" value="1"/>
</dbReference>
<dbReference type="InterPro" id="IPR004358">
    <property type="entry name" value="Sig_transdc_His_kin-like_C"/>
</dbReference>
<keyword evidence="4" id="KW-0597">Phosphoprotein</keyword>
<dbReference type="Pfam" id="PF02518">
    <property type="entry name" value="HATPase_c"/>
    <property type="match status" value="1"/>
</dbReference>
<evidence type="ECO:0000313" key="17">
    <source>
        <dbReference type="Proteomes" id="UP000597444"/>
    </source>
</evidence>
<dbReference type="InterPro" id="IPR013655">
    <property type="entry name" value="PAS_fold_3"/>
</dbReference>
<gene>
    <name evidence="16" type="ORF">KSF_052480</name>
</gene>
<comment type="catalytic activity">
    <reaction evidence="1">
        <text>ATP + protein L-histidine = ADP + protein N-phospho-L-histidine.</text>
        <dbReference type="EC" id="2.7.13.3"/>
    </reaction>
</comment>
<dbReference type="Pfam" id="PF08447">
    <property type="entry name" value="PAS_3"/>
    <property type="match status" value="1"/>
</dbReference>
<dbReference type="GO" id="GO:0000155">
    <property type="term" value="F:phosphorelay sensor kinase activity"/>
    <property type="evidence" value="ECO:0007669"/>
    <property type="project" value="InterPro"/>
</dbReference>
<comment type="caution">
    <text evidence="16">The sequence shown here is derived from an EMBL/GenBank/DDBJ whole genome shotgun (WGS) entry which is preliminary data.</text>
</comment>
<dbReference type="SMART" id="SM00388">
    <property type="entry name" value="HisKA"/>
    <property type="match status" value="1"/>
</dbReference>
<feature type="domain" description="PAS" evidence="14">
    <location>
        <begin position="9"/>
        <end position="79"/>
    </location>
</feature>
<feature type="domain" description="PAC" evidence="15">
    <location>
        <begin position="227"/>
        <end position="279"/>
    </location>
</feature>
<dbReference type="Pfam" id="PF13188">
    <property type="entry name" value="PAS_8"/>
    <property type="match status" value="1"/>
</dbReference>
<reference evidence="16" key="1">
    <citation type="submission" date="2020-10" db="EMBL/GenBank/DDBJ databases">
        <title>Taxonomic study of unclassified bacteria belonging to the class Ktedonobacteria.</title>
        <authorList>
            <person name="Yabe S."/>
            <person name="Wang C.M."/>
            <person name="Zheng Y."/>
            <person name="Sakai Y."/>
            <person name="Cavaletti L."/>
            <person name="Monciardini P."/>
            <person name="Donadio S."/>
        </authorList>
    </citation>
    <scope>NUCLEOTIDE SEQUENCE</scope>
    <source>
        <strain evidence="16">ID150040</strain>
    </source>
</reference>
<dbReference type="GO" id="GO:0030295">
    <property type="term" value="F:protein kinase activator activity"/>
    <property type="evidence" value="ECO:0007669"/>
    <property type="project" value="TreeGrafter"/>
</dbReference>
<evidence type="ECO:0000259" key="15">
    <source>
        <dbReference type="PROSITE" id="PS50113"/>
    </source>
</evidence>
<evidence type="ECO:0000256" key="7">
    <source>
        <dbReference type="ARBA" id="ARBA00022741"/>
    </source>
</evidence>
<evidence type="ECO:0000256" key="2">
    <source>
        <dbReference type="ARBA" id="ARBA00004141"/>
    </source>
</evidence>
<keyword evidence="11" id="KW-0902">Two-component regulatory system</keyword>
<dbReference type="AlphaFoldDB" id="A0A8J3N4C9"/>
<dbReference type="PRINTS" id="PR00344">
    <property type="entry name" value="BCTRLSENSOR"/>
</dbReference>
<dbReference type="InterPro" id="IPR000014">
    <property type="entry name" value="PAS"/>
</dbReference>
<organism evidence="16 17">
    <name type="scientific">Reticulibacter mediterranei</name>
    <dbReference type="NCBI Taxonomy" id="2778369"/>
    <lineage>
        <taxon>Bacteria</taxon>
        <taxon>Bacillati</taxon>
        <taxon>Chloroflexota</taxon>
        <taxon>Ktedonobacteria</taxon>
        <taxon>Ktedonobacterales</taxon>
        <taxon>Reticulibacteraceae</taxon>
        <taxon>Reticulibacter</taxon>
    </lineage>
</organism>
<dbReference type="Pfam" id="PF00989">
    <property type="entry name" value="PAS"/>
    <property type="match status" value="1"/>
</dbReference>
<accession>A0A8J3N4C9</accession>
<evidence type="ECO:0000256" key="4">
    <source>
        <dbReference type="ARBA" id="ARBA00022553"/>
    </source>
</evidence>
<evidence type="ECO:0000259" key="14">
    <source>
        <dbReference type="PROSITE" id="PS50112"/>
    </source>
</evidence>
<protein>
    <recommendedName>
        <fullName evidence="3">histidine kinase</fullName>
        <ecNumber evidence="3">2.7.13.3</ecNumber>
    </recommendedName>
</protein>
<evidence type="ECO:0000313" key="16">
    <source>
        <dbReference type="EMBL" id="GHO95200.1"/>
    </source>
</evidence>
<evidence type="ECO:0000256" key="8">
    <source>
        <dbReference type="ARBA" id="ARBA00022777"/>
    </source>
</evidence>
<dbReference type="CDD" id="cd00082">
    <property type="entry name" value="HisKA"/>
    <property type="match status" value="1"/>
</dbReference>
<evidence type="ECO:0000259" key="13">
    <source>
        <dbReference type="PROSITE" id="PS50109"/>
    </source>
</evidence>
<dbReference type="SUPFAM" id="SSF55874">
    <property type="entry name" value="ATPase domain of HSP90 chaperone/DNA topoisomerase II/histidine kinase"/>
    <property type="match status" value="1"/>
</dbReference>
<dbReference type="InterPro" id="IPR036890">
    <property type="entry name" value="HATPase_C_sf"/>
</dbReference>
<dbReference type="SUPFAM" id="SSF55785">
    <property type="entry name" value="PYP-like sensor domain (PAS domain)"/>
    <property type="match status" value="3"/>
</dbReference>
<dbReference type="EMBL" id="BNJK01000001">
    <property type="protein sequence ID" value="GHO95200.1"/>
    <property type="molecule type" value="Genomic_DNA"/>
</dbReference>
<keyword evidence="12" id="KW-0472">Membrane</keyword>
<dbReference type="Pfam" id="PF00512">
    <property type="entry name" value="HisKA"/>
    <property type="match status" value="1"/>
</dbReference>
<dbReference type="Gene3D" id="1.10.287.130">
    <property type="match status" value="1"/>
</dbReference>
<dbReference type="PANTHER" id="PTHR42878:SF7">
    <property type="entry name" value="SENSOR HISTIDINE KINASE GLRK"/>
    <property type="match status" value="1"/>
</dbReference>
<keyword evidence="7" id="KW-0547">Nucleotide-binding</keyword>
<evidence type="ECO:0000256" key="5">
    <source>
        <dbReference type="ARBA" id="ARBA00022679"/>
    </source>
</evidence>
<dbReference type="InterPro" id="IPR035965">
    <property type="entry name" value="PAS-like_dom_sf"/>
</dbReference>
<evidence type="ECO:0000256" key="3">
    <source>
        <dbReference type="ARBA" id="ARBA00012438"/>
    </source>
</evidence>
<dbReference type="PANTHER" id="PTHR42878">
    <property type="entry name" value="TWO-COMPONENT HISTIDINE KINASE"/>
    <property type="match status" value="1"/>
</dbReference>
<dbReference type="PROSITE" id="PS50109">
    <property type="entry name" value="HIS_KIN"/>
    <property type="match status" value="1"/>
</dbReference>
<dbReference type="InterPro" id="IPR005467">
    <property type="entry name" value="His_kinase_dom"/>
</dbReference>
<dbReference type="EC" id="2.7.13.3" evidence="3"/>
<dbReference type="Gene3D" id="3.30.450.20">
    <property type="entry name" value="PAS domain"/>
    <property type="match status" value="3"/>
</dbReference>
<dbReference type="SUPFAM" id="SSF47384">
    <property type="entry name" value="Homodimeric domain of signal transducing histidine kinase"/>
    <property type="match status" value="1"/>
</dbReference>
<dbReference type="RefSeq" id="WP_220205893.1">
    <property type="nucleotide sequence ID" value="NZ_BNJK01000001.1"/>
</dbReference>
<dbReference type="InterPro" id="IPR000700">
    <property type="entry name" value="PAS-assoc_C"/>
</dbReference>
<evidence type="ECO:0000256" key="1">
    <source>
        <dbReference type="ARBA" id="ARBA00000085"/>
    </source>
</evidence>
<evidence type="ECO:0000256" key="10">
    <source>
        <dbReference type="ARBA" id="ARBA00022989"/>
    </source>
</evidence>
<keyword evidence="6" id="KW-0812">Transmembrane</keyword>
<dbReference type="InterPro" id="IPR013767">
    <property type="entry name" value="PAS_fold"/>
</dbReference>
<dbReference type="Gene3D" id="3.30.565.10">
    <property type="entry name" value="Histidine kinase-like ATPase, C-terminal domain"/>
    <property type="match status" value="1"/>
</dbReference>
<dbReference type="SMART" id="SM00091">
    <property type="entry name" value="PAS"/>
    <property type="match status" value="3"/>
</dbReference>
<keyword evidence="8" id="KW-0418">Kinase</keyword>
<dbReference type="InterPro" id="IPR003594">
    <property type="entry name" value="HATPase_dom"/>
</dbReference>